<organism evidence="2 3">
    <name type="scientific">Striga hermonthica</name>
    <name type="common">Purple witchweed</name>
    <name type="synonym">Buchnera hermonthica</name>
    <dbReference type="NCBI Taxonomy" id="68872"/>
    <lineage>
        <taxon>Eukaryota</taxon>
        <taxon>Viridiplantae</taxon>
        <taxon>Streptophyta</taxon>
        <taxon>Embryophyta</taxon>
        <taxon>Tracheophyta</taxon>
        <taxon>Spermatophyta</taxon>
        <taxon>Magnoliopsida</taxon>
        <taxon>eudicotyledons</taxon>
        <taxon>Gunneridae</taxon>
        <taxon>Pentapetalae</taxon>
        <taxon>asterids</taxon>
        <taxon>lamiids</taxon>
        <taxon>Lamiales</taxon>
        <taxon>Orobanchaceae</taxon>
        <taxon>Buchnereae</taxon>
        <taxon>Striga</taxon>
    </lineage>
</organism>
<feature type="compositionally biased region" description="Basic residues" evidence="1">
    <location>
        <begin position="113"/>
        <end position="128"/>
    </location>
</feature>
<evidence type="ECO:0000313" key="2">
    <source>
        <dbReference type="EMBL" id="CAA0837930.1"/>
    </source>
</evidence>
<dbReference type="EMBL" id="CACSLK010030775">
    <property type="protein sequence ID" value="CAA0837930.1"/>
    <property type="molecule type" value="Genomic_DNA"/>
</dbReference>
<evidence type="ECO:0000256" key="1">
    <source>
        <dbReference type="SAM" id="MobiDB-lite"/>
    </source>
</evidence>
<feature type="non-terminal residue" evidence="2">
    <location>
        <position position="238"/>
    </location>
</feature>
<feature type="region of interest" description="Disordered" evidence="1">
    <location>
        <begin position="179"/>
        <end position="214"/>
    </location>
</feature>
<sequence>ELTPWESTYLDELHERRNREEYERQLVEGRGAMEGEVQNREDDGVLNFLILEDKESLEEEGNDTEVVINPGESDEEGDDGLDICLENMLEEPSRPIYRPSCKRDWPKGCGPRTKLKPKKSKTKRARGKRKAKAKESCCWCKPSTRKRRTRKKEARRSGLRWVDKGWWIPVDDCERLKGWDPWPEPTETSGNKEGDGDRLMGEWHASSHDARGWKEQDDVRGCMIGGQVTDVNWDALAF</sequence>
<comment type="caution">
    <text evidence="2">The sequence shown here is derived from an EMBL/GenBank/DDBJ whole genome shotgun (WGS) entry which is preliminary data.</text>
</comment>
<name>A0A9N7NVA5_STRHE</name>
<accession>A0A9N7NVA5</accession>
<proteinExistence type="predicted"/>
<evidence type="ECO:0000313" key="3">
    <source>
        <dbReference type="Proteomes" id="UP001153555"/>
    </source>
</evidence>
<feature type="region of interest" description="Disordered" evidence="1">
    <location>
        <begin position="95"/>
        <end position="128"/>
    </location>
</feature>
<dbReference type="Proteomes" id="UP001153555">
    <property type="component" value="Unassembled WGS sequence"/>
</dbReference>
<feature type="region of interest" description="Disordered" evidence="1">
    <location>
        <begin position="58"/>
        <end position="80"/>
    </location>
</feature>
<gene>
    <name evidence="2" type="ORF">SHERM_04573</name>
</gene>
<feature type="compositionally biased region" description="Basic and acidic residues" evidence="1">
    <location>
        <begin position="190"/>
        <end position="214"/>
    </location>
</feature>
<reference evidence="2" key="1">
    <citation type="submission" date="2019-12" db="EMBL/GenBank/DDBJ databases">
        <authorList>
            <person name="Scholes J."/>
        </authorList>
    </citation>
    <scope>NUCLEOTIDE SEQUENCE</scope>
</reference>
<protein>
    <submittedName>
        <fullName evidence="2">Uncharacterized protein</fullName>
    </submittedName>
</protein>
<feature type="non-terminal residue" evidence="2">
    <location>
        <position position="1"/>
    </location>
</feature>
<keyword evidence="3" id="KW-1185">Reference proteome</keyword>
<dbReference type="AlphaFoldDB" id="A0A9N7NVA5"/>